<reference evidence="5" key="1">
    <citation type="submission" date="2021-01" db="EMBL/GenBank/DDBJ databases">
        <authorList>
            <person name="Corre E."/>
            <person name="Pelletier E."/>
            <person name="Niang G."/>
            <person name="Scheremetjew M."/>
            <person name="Finn R."/>
            <person name="Kale V."/>
            <person name="Holt S."/>
            <person name="Cochrane G."/>
            <person name="Meng A."/>
            <person name="Brown T."/>
            <person name="Cohen L."/>
        </authorList>
    </citation>
    <scope>NUCLEOTIDE SEQUENCE</scope>
    <source>
        <strain evidence="5">UTEX LB 2760</strain>
    </source>
</reference>
<dbReference type="Pfam" id="PF12327">
    <property type="entry name" value="FtsZ_C"/>
    <property type="match status" value="1"/>
</dbReference>
<dbReference type="SUPFAM" id="SSF55307">
    <property type="entry name" value="Tubulin C-terminal domain-like"/>
    <property type="match status" value="1"/>
</dbReference>
<dbReference type="GO" id="GO:0003924">
    <property type="term" value="F:GTPase activity"/>
    <property type="evidence" value="ECO:0007669"/>
    <property type="project" value="InterPro"/>
</dbReference>
<feature type="region of interest" description="Disordered" evidence="3">
    <location>
        <begin position="131"/>
        <end position="175"/>
    </location>
</feature>
<dbReference type="GO" id="GO:0005525">
    <property type="term" value="F:GTP binding"/>
    <property type="evidence" value="ECO:0007669"/>
    <property type="project" value="UniProtKB-KW"/>
</dbReference>
<evidence type="ECO:0000256" key="1">
    <source>
        <dbReference type="ARBA" id="ARBA00022741"/>
    </source>
</evidence>
<dbReference type="SMART" id="SM00865">
    <property type="entry name" value="Tubulin_C"/>
    <property type="match status" value="1"/>
</dbReference>
<dbReference type="PANTHER" id="PTHR30314:SF3">
    <property type="entry name" value="MITOCHONDRIAL DIVISION PROTEIN FSZA"/>
    <property type="match status" value="1"/>
</dbReference>
<dbReference type="AlphaFoldDB" id="A0A7S0G5C9"/>
<dbReference type="PANTHER" id="PTHR30314">
    <property type="entry name" value="CELL DIVISION PROTEIN FTSZ-RELATED"/>
    <property type="match status" value="1"/>
</dbReference>
<dbReference type="GO" id="GO:0048285">
    <property type="term" value="P:organelle fission"/>
    <property type="evidence" value="ECO:0007669"/>
    <property type="project" value="TreeGrafter"/>
</dbReference>
<dbReference type="EMBL" id="HBEK01023212">
    <property type="protein sequence ID" value="CAD8402741.1"/>
    <property type="molecule type" value="Transcribed_RNA"/>
</dbReference>
<evidence type="ECO:0000259" key="4">
    <source>
        <dbReference type="SMART" id="SM00865"/>
    </source>
</evidence>
<accession>A0A7S0G5C9</accession>
<keyword evidence="2" id="KW-0342">GTP-binding</keyword>
<proteinExistence type="predicted"/>
<protein>
    <recommendedName>
        <fullName evidence="4">Tubulin/FtsZ 2-layer sandwich domain-containing protein</fullName>
    </recommendedName>
</protein>
<evidence type="ECO:0000256" key="2">
    <source>
        <dbReference type="ARBA" id="ARBA00023134"/>
    </source>
</evidence>
<dbReference type="PRINTS" id="PR00423">
    <property type="entry name" value="CELLDVISFTSZ"/>
</dbReference>
<evidence type="ECO:0000256" key="3">
    <source>
        <dbReference type="SAM" id="MobiDB-lite"/>
    </source>
</evidence>
<dbReference type="InterPro" id="IPR018316">
    <property type="entry name" value="Tubulin/FtsZ_2-layer-sand-dom"/>
</dbReference>
<organism evidence="5">
    <name type="scientific">Rhodosorus marinus</name>
    <dbReference type="NCBI Taxonomy" id="101924"/>
    <lineage>
        <taxon>Eukaryota</taxon>
        <taxon>Rhodophyta</taxon>
        <taxon>Stylonematophyceae</taxon>
        <taxon>Stylonematales</taxon>
        <taxon>Stylonemataceae</taxon>
        <taxon>Rhodosorus</taxon>
    </lineage>
</organism>
<feature type="domain" description="Tubulin/FtsZ 2-layer sandwich" evidence="4">
    <location>
        <begin position="21"/>
        <end position="138"/>
    </location>
</feature>
<dbReference type="InterPro" id="IPR008280">
    <property type="entry name" value="Tub_FtsZ_C"/>
</dbReference>
<dbReference type="Gene3D" id="3.30.1330.20">
    <property type="entry name" value="Tubulin/FtsZ, C-terminal domain"/>
    <property type="match status" value="1"/>
</dbReference>
<dbReference type="GO" id="GO:0032153">
    <property type="term" value="C:cell division site"/>
    <property type="evidence" value="ECO:0007669"/>
    <property type="project" value="TreeGrafter"/>
</dbReference>
<feature type="compositionally biased region" description="Low complexity" evidence="3">
    <location>
        <begin position="132"/>
        <end position="146"/>
    </location>
</feature>
<dbReference type="InterPro" id="IPR045061">
    <property type="entry name" value="FtsZ/CetZ"/>
</dbReference>
<name>A0A7S0G5C9_9RHOD</name>
<gene>
    <name evidence="5" type="ORF">RMAR0315_LOCUS12746</name>
</gene>
<dbReference type="InterPro" id="IPR003008">
    <property type="entry name" value="Tubulin_FtsZ_GTPase"/>
</dbReference>
<dbReference type="InterPro" id="IPR024757">
    <property type="entry name" value="FtsZ_C"/>
</dbReference>
<evidence type="ECO:0000313" key="5">
    <source>
        <dbReference type="EMBL" id="CAD8402741.1"/>
    </source>
</evidence>
<dbReference type="InterPro" id="IPR037103">
    <property type="entry name" value="Tubulin/FtsZ-like_C"/>
</dbReference>
<keyword evidence="1" id="KW-0547">Nucleotide-binding</keyword>
<sequence>MFLLRKGVVGISEIILKPGLVNVDFADIRSIMKDSGSALLGIGTGNGKRRAEDCSTAAISSPLLDFPVEGASGIVFNITGGPSMTLHEINSAAEVIYNSVDPDANIIFGALVDETMGEEMSITIVATGFPGSESQAASQSSVAKSQPAKIQPVVPESDSAANKSSLPEFLLRHKK</sequence>
<dbReference type="GO" id="GO:0051301">
    <property type="term" value="P:cell division"/>
    <property type="evidence" value="ECO:0007669"/>
    <property type="project" value="TreeGrafter"/>
</dbReference>
<dbReference type="GO" id="GO:0005737">
    <property type="term" value="C:cytoplasm"/>
    <property type="evidence" value="ECO:0007669"/>
    <property type="project" value="TreeGrafter"/>
</dbReference>